<evidence type="ECO:0000313" key="1">
    <source>
        <dbReference type="EMBL" id="CAH1602098.1"/>
    </source>
</evidence>
<dbReference type="InterPro" id="IPR008969">
    <property type="entry name" value="CarboxyPept-like_regulatory"/>
</dbReference>
<proteinExistence type="predicted"/>
<dbReference type="SUPFAM" id="SSF49464">
    <property type="entry name" value="Carboxypeptidase regulatory domain-like"/>
    <property type="match status" value="1"/>
</dbReference>
<sequence length="798" mass="91405">MIFALSFPLFANEPSQLALYPAHIEVRLGNVGDSFYRVMMDDEEQPYLPIESSIAYLLEMHGNCVHKRCEIHLPQDVARETPAFIIDLSRHVCYRSNSTQQPIQILFYEEEWLIHWRSLNDCLPVKARWYIEDYQLIIDKGYKSPSELEEEIQKLKRDSRDRAKRLEQLTRQPSVRPLSTLGFSTRLSATASYESDNKEGGHLLSDSLLSTENWIGQMSVDSREDHPVAYYNITIAQPDNHNRIELGHVLLDGGLYSNPVILENGFHYSNHKTVPKFGNLQLERTTQPNINIDLLVNGVYQSSYRSDDFGRFVIEESNIAPGDTLTFRYYLAKGVWQQEEVIIAGLDGGFLPKGQWGIDVIADFEKAKVGAGILEYGIDDYLTFGSTALIADHDTLLAFQTRYLPRHWLAMHVGWIPELQRFPIELDMQFGRTQSLSLELNKTVNFTRNSELYDALKYSFSGPYYNAYLDLRREDDKYQISPQLSAKVARNLFLRVESNYTRDQIENIDDFLHTIELAKNGFSDTSWRVKGAWDKSGSLEQTEASLRNICTDCWINYGQYFEEVMSNLSASYTNNDVELSATLEARVNSNFKIKLFGNHEHYGIELTTEAGIRSHFDDNIAEILDWSKYSYAKLVGTVVDQQGNVIPNVNLRVLDQFAMSDENGEFVFHQVPAHDNLSIHVDESALDLNLTTQHNPILVNTRQAGVTQISVVLIASFGIDGVIEGPLEDHSYLHFKHIANDMEFSSKIEKDGFYMVEGLTSGLYLITLENGQQKRMMQAHLDNEFWISELNYQVSDFH</sequence>
<keyword evidence="1" id="KW-0675">Receptor</keyword>
<protein>
    <submittedName>
        <fullName evidence="1">TonB-dependent receptor</fullName>
    </submittedName>
</protein>
<accession>A0AAU9QU62</accession>
<organism evidence="1 2">
    <name type="scientific">Vibrio jasicida</name>
    <dbReference type="NCBI Taxonomy" id="766224"/>
    <lineage>
        <taxon>Bacteria</taxon>
        <taxon>Pseudomonadati</taxon>
        <taxon>Pseudomonadota</taxon>
        <taxon>Gammaproteobacteria</taxon>
        <taxon>Vibrionales</taxon>
        <taxon>Vibrionaceae</taxon>
        <taxon>Vibrio</taxon>
    </lineage>
</organism>
<evidence type="ECO:0000313" key="2">
    <source>
        <dbReference type="Proteomes" id="UP001295462"/>
    </source>
</evidence>
<gene>
    <name evidence="1" type="ORF">THF1A12_530030</name>
</gene>
<name>A0AAU9QU62_9VIBR</name>
<dbReference type="AlphaFoldDB" id="A0AAU9QU62"/>
<dbReference type="EMBL" id="CAKMUD010000109">
    <property type="protein sequence ID" value="CAH1602098.1"/>
    <property type="molecule type" value="Genomic_DNA"/>
</dbReference>
<reference evidence="1" key="1">
    <citation type="submission" date="2022-01" db="EMBL/GenBank/DDBJ databases">
        <authorList>
            <person name="Lagorce A."/>
        </authorList>
    </citation>
    <scope>NUCLEOTIDE SEQUENCE</scope>
    <source>
        <strain evidence="1">Th15_F1_A12</strain>
    </source>
</reference>
<comment type="caution">
    <text evidence="1">The sequence shown here is derived from an EMBL/GenBank/DDBJ whole genome shotgun (WGS) entry which is preliminary data.</text>
</comment>
<dbReference type="Proteomes" id="UP001295462">
    <property type="component" value="Unassembled WGS sequence"/>
</dbReference>